<evidence type="ECO:0000256" key="4">
    <source>
        <dbReference type="PROSITE-ProRule" id="PRU00091"/>
    </source>
</evidence>
<name>A0AA36JN70_9DINO</name>
<keyword evidence="3" id="KW-0862">Zinc</keyword>
<dbReference type="GO" id="GO:0008270">
    <property type="term" value="F:zinc ion binding"/>
    <property type="evidence" value="ECO:0007669"/>
    <property type="project" value="UniProtKB-KW"/>
</dbReference>
<dbReference type="GO" id="GO:0032456">
    <property type="term" value="P:endocytic recycling"/>
    <property type="evidence" value="ECO:0007669"/>
    <property type="project" value="TreeGrafter"/>
</dbReference>
<keyword evidence="8" id="KW-1185">Reference proteome</keyword>
<dbReference type="SMART" id="SM00064">
    <property type="entry name" value="FYVE"/>
    <property type="match status" value="1"/>
</dbReference>
<feature type="region of interest" description="Disordered" evidence="5">
    <location>
        <begin position="164"/>
        <end position="197"/>
    </location>
</feature>
<reference evidence="7" key="1">
    <citation type="submission" date="2023-08" db="EMBL/GenBank/DDBJ databases">
        <authorList>
            <person name="Chen Y."/>
            <person name="Shah S."/>
            <person name="Dougan E. K."/>
            <person name="Thang M."/>
            <person name="Chan C."/>
        </authorList>
    </citation>
    <scope>NUCLEOTIDE SEQUENCE</scope>
</reference>
<dbReference type="Pfam" id="PF01363">
    <property type="entry name" value="FYVE"/>
    <property type="match status" value="1"/>
</dbReference>
<dbReference type="PANTHER" id="PTHR46275">
    <property type="entry name" value="HEPATOCYTE GROWTH FACTOR-REGULATED TYROSINE KINASE SUBSTRATE"/>
    <property type="match status" value="1"/>
</dbReference>
<feature type="domain" description="FYVE-type" evidence="6">
    <location>
        <begin position="20"/>
        <end position="80"/>
    </location>
</feature>
<evidence type="ECO:0000256" key="2">
    <source>
        <dbReference type="ARBA" id="ARBA00022771"/>
    </source>
</evidence>
<dbReference type="CDD" id="cd00065">
    <property type="entry name" value="FYVE_like_SF"/>
    <property type="match status" value="1"/>
</dbReference>
<dbReference type="SUPFAM" id="SSF57903">
    <property type="entry name" value="FYVE/PHD zinc finger"/>
    <property type="match status" value="1"/>
</dbReference>
<evidence type="ECO:0000256" key="5">
    <source>
        <dbReference type="SAM" id="MobiDB-lite"/>
    </source>
</evidence>
<dbReference type="EMBL" id="CAUJNA010003763">
    <property type="protein sequence ID" value="CAJ1409307.1"/>
    <property type="molecule type" value="Genomic_DNA"/>
</dbReference>
<feature type="compositionally biased region" description="Polar residues" evidence="5">
    <location>
        <begin position="1"/>
        <end position="13"/>
    </location>
</feature>
<protein>
    <recommendedName>
        <fullName evidence="6">FYVE-type domain-containing protein</fullName>
    </recommendedName>
</protein>
<proteinExistence type="predicted"/>
<dbReference type="InterPro" id="IPR017073">
    <property type="entry name" value="HGS/VPS27"/>
</dbReference>
<dbReference type="InterPro" id="IPR017455">
    <property type="entry name" value="Znf_FYVE-rel"/>
</dbReference>
<dbReference type="Gene3D" id="3.30.40.10">
    <property type="entry name" value="Zinc/RING finger domain, C3HC4 (zinc finger)"/>
    <property type="match status" value="1"/>
</dbReference>
<dbReference type="PANTHER" id="PTHR46275:SF1">
    <property type="entry name" value="HEPATOCYTE GROWTH FACTOR-REGULATED TYROSINE KINASE SUBSTRATE"/>
    <property type="match status" value="1"/>
</dbReference>
<keyword evidence="1" id="KW-0479">Metal-binding</keyword>
<evidence type="ECO:0000313" key="8">
    <source>
        <dbReference type="Proteomes" id="UP001178507"/>
    </source>
</evidence>
<sequence>MSVHTTSPTSSIVGSDEGRDAKETQCPRCGTAFTTIFRRHHCRRCWGLVCDDCSRHRTRIPQEPSLGIVRVCNDCFKVIGDHHAAGAEEDLMLNQQLIERLRGVLAEKYTQSEAFKKVMLELEAEEVGDRSRLEQHAEDPHSDAFSFHVLQDKVQQSWGKISSSLEAQQSRKPQLEEQRRVAAQRREEVAKKEEELNSRREKLEGEMAEVTRLEARKDELFRLEGELERAVGAERRRVRELELGRKAQQELEAERLCRQGHRPRSGSEPVAFTISTGRQESSQSRIEDCKRSCVLS</sequence>
<dbReference type="InterPro" id="IPR011011">
    <property type="entry name" value="Znf_FYVE_PHD"/>
</dbReference>
<evidence type="ECO:0000256" key="1">
    <source>
        <dbReference type="ARBA" id="ARBA00022723"/>
    </source>
</evidence>
<dbReference type="InterPro" id="IPR013083">
    <property type="entry name" value="Znf_RING/FYVE/PHD"/>
</dbReference>
<organism evidence="7 8">
    <name type="scientific">Effrenium voratum</name>
    <dbReference type="NCBI Taxonomy" id="2562239"/>
    <lineage>
        <taxon>Eukaryota</taxon>
        <taxon>Sar</taxon>
        <taxon>Alveolata</taxon>
        <taxon>Dinophyceae</taxon>
        <taxon>Suessiales</taxon>
        <taxon>Symbiodiniaceae</taxon>
        <taxon>Effrenium</taxon>
    </lineage>
</organism>
<comment type="caution">
    <text evidence="7">The sequence shown here is derived from an EMBL/GenBank/DDBJ whole genome shotgun (WGS) entry which is preliminary data.</text>
</comment>
<evidence type="ECO:0000313" key="7">
    <source>
        <dbReference type="EMBL" id="CAJ1409307.1"/>
    </source>
</evidence>
<keyword evidence="2 4" id="KW-0863">Zinc-finger</keyword>
<feature type="compositionally biased region" description="Basic and acidic residues" evidence="5">
    <location>
        <begin position="285"/>
        <end position="296"/>
    </location>
</feature>
<dbReference type="GO" id="GO:0043130">
    <property type="term" value="F:ubiquitin binding"/>
    <property type="evidence" value="ECO:0007669"/>
    <property type="project" value="TreeGrafter"/>
</dbReference>
<dbReference type="PROSITE" id="PS50178">
    <property type="entry name" value="ZF_FYVE"/>
    <property type="match status" value="1"/>
</dbReference>
<feature type="compositionally biased region" description="Basic and acidic residues" evidence="5">
    <location>
        <begin position="173"/>
        <end position="197"/>
    </location>
</feature>
<feature type="compositionally biased region" description="Polar residues" evidence="5">
    <location>
        <begin position="273"/>
        <end position="284"/>
    </location>
</feature>
<evidence type="ECO:0000256" key="3">
    <source>
        <dbReference type="ARBA" id="ARBA00022833"/>
    </source>
</evidence>
<dbReference type="InterPro" id="IPR000306">
    <property type="entry name" value="Znf_FYVE"/>
</dbReference>
<dbReference type="GO" id="GO:0005769">
    <property type="term" value="C:early endosome"/>
    <property type="evidence" value="ECO:0007669"/>
    <property type="project" value="TreeGrafter"/>
</dbReference>
<evidence type="ECO:0000259" key="6">
    <source>
        <dbReference type="PROSITE" id="PS50178"/>
    </source>
</evidence>
<dbReference type="Proteomes" id="UP001178507">
    <property type="component" value="Unassembled WGS sequence"/>
</dbReference>
<feature type="region of interest" description="Disordered" evidence="5">
    <location>
        <begin position="1"/>
        <end position="24"/>
    </location>
</feature>
<feature type="region of interest" description="Disordered" evidence="5">
    <location>
        <begin position="254"/>
        <end position="296"/>
    </location>
</feature>
<accession>A0AA36JN70</accession>
<dbReference type="GO" id="GO:0031623">
    <property type="term" value="P:receptor internalization"/>
    <property type="evidence" value="ECO:0007669"/>
    <property type="project" value="TreeGrafter"/>
</dbReference>
<gene>
    <name evidence="7" type="ORF">EVOR1521_LOCUS30448</name>
</gene>
<dbReference type="AlphaFoldDB" id="A0AA36JN70"/>